<dbReference type="PROSITE" id="PS50082">
    <property type="entry name" value="WD_REPEATS_2"/>
    <property type="match status" value="10"/>
</dbReference>
<feature type="repeat" description="WD" evidence="3">
    <location>
        <begin position="1069"/>
        <end position="1108"/>
    </location>
</feature>
<reference evidence="6 7" key="1">
    <citation type="submission" date="2017-12" db="EMBL/GenBank/DDBJ databases">
        <title>Sequencing, de novo assembly and annotation of complete genome of a new Thraustochytrid species, strain FCC1311.</title>
        <authorList>
            <person name="Sedici K."/>
            <person name="Godart F."/>
            <person name="Aiese Cigliano R."/>
            <person name="Sanseverino W."/>
            <person name="Barakat M."/>
            <person name="Ortet P."/>
            <person name="Marechal E."/>
            <person name="Cagnac O."/>
            <person name="Amato A."/>
        </authorList>
    </citation>
    <scope>NUCLEOTIDE SEQUENCE [LARGE SCALE GENOMIC DNA]</scope>
</reference>
<keyword evidence="7" id="KW-1185">Reference proteome</keyword>
<comment type="caution">
    <text evidence="6">The sequence shown here is derived from an EMBL/GenBank/DDBJ whole genome shotgun (WGS) entry which is preliminary data.</text>
</comment>
<organism evidence="6 7">
    <name type="scientific">Hondaea fermentalgiana</name>
    <dbReference type="NCBI Taxonomy" id="2315210"/>
    <lineage>
        <taxon>Eukaryota</taxon>
        <taxon>Sar</taxon>
        <taxon>Stramenopiles</taxon>
        <taxon>Bigyra</taxon>
        <taxon>Labyrinthulomycetes</taxon>
        <taxon>Thraustochytrida</taxon>
        <taxon>Thraustochytriidae</taxon>
        <taxon>Hondaea</taxon>
    </lineage>
</organism>
<dbReference type="InParanoid" id="A0A2R5GRX1"/>
<feature type="repeat" description="WD" evidence="3">
    <location>
        <begin position="835"/>
        <end position="874"/>
    </location>
</feature>
<dbReference type="Pfam" id="PF00400">
    <property type="entry name" value="WD40"/>
    <property type="match status" value="10"/>
</dbReference>
<name>A0A2R5GRX1_9STRA</name>
<dbReference type="EMBL" id="BEYU01000154">
    <property type="protein sequence ID" value="GBG33345.1"/>
    <property type="molecule type" value="Genomic_DNA"/>
</dbReference>
<dbReference type="SUPFAM" id="SSF52540">
    <property type="entry name" value="P-loop containing nucleoside triphosphate hydrolases"/>
    <property type="match status" value="1"/>
</dbReference>
<dbReference type="CDD" id="cd00200">
    <property type="entry name" value="WD40"/>
    <property type="match status" value="1"/>
</dbReference>
<feature type="repeat" description="WD" evidence="3">
    <location>
        <begin position="1273"/>
        <end position="1312"/>
    </location>
</feature>
<dbReference type="InterPro" id="IPR011043">
    <property type="entry name" value="Gal_Oxase/kelch_b-propeller"/>
</dbReference>
<evidence type="ECO:0000256" key="1">
    <source>
        <dbReference type="ARBA" id="ARBA00022574"/>
    </source>
</evidence>
<dbReference type="SUPFAM" id="SSF50978">
    <property type="entry name" value="WD40 repeat-like"/>
    <property type="match status" value="1"/>
</dbReference>
<dbReference type="PROSITE" id="PS50294">
    <property type="entry name" value="WD_REPEATS_REGION"/>
    <property type="match status" value="8"/>
</dbReference>
<feature type="compositionally biased region" description="Polar residues" evidence="4">
    <location>
        <begin position="233"/>
        <end position="244"/>
    </location>
</feature>
<feature type="repeat" description="WD" evidence="3">
    <location>
        <begin position="1190"/>
        <end position="1224"/>
    </location>
</feature>
<dbReference type="InterPro" id="IPR056884">
    <property type="entry name" value="NPHP3-like_N"/>
</dbReference>
<evidence type="ECO:0000256" key="2">
    <source>
        <dbReference type="ARBA" id="ARBA00022737"/>
    </source>
</evidence>
<keyword evidence="1 3" id="KW-0853">WD repeat</keyword>
<dbReference type="InterPro" id="IPR036322">
    <property type="entry name" value="WD40_repeat_dom_sf"/>
</dbReference>
<keyword evidence="2" id="KW-0677">Repeat</keyword>
<dbReference type="SMART" id="SM00320">
    <property type="entry name" value="WD40"/>
    <property type="match status" value="11"/>
</dbReference>
<dbReference type="InterPro" id="IPR020472">
    <property type="entry name" value="WD40_PAC1"/>
</dbReference>
<feature type="repeat" description="WD" evidence="3">
    <location>
        <begin position="1043"/>
        <end position="1068"/>
    </location>
</feature>
<feature type="repeat" description="WD" evidence="3">
    <location>
        <begin position="795"/>
        <end position="834"/>
    </location>
</feature>
<proteinExistence type="predicted"/>
<feature type="compositionally biased region" description="Low complexity" evidence="4">
    <location>
        <begin position="245"/>
        <end position="254"/>
    </location>
</feature>
<dbReference type="PROSITE" id="PS00678">
    <property type="entry name" value="WD_REPEATS_1"/>
    <property type="match status" value="6"/>
</dbReference>
<sequence length="1426" mass="158778">MLAEIRLEDGTTFDVILDQYNAEGELLSWIARSIEKSDVFLPLITVQYMTKVNSDDRSDNCWRELLHAAHQMPNRIVPAIMETAVPDRRFWTGRLSVVLGEEVHINLFSDEIVREKAFTLATMLRNKATGEVRTRKGGAVFPLDYGFDPYLMVRNKAANYVKNTRDWIIERIADWYVQEREAWMRNRIFVLFAPAGYGKSVIMAWLCYLGGLLVAPDVETGVRRPSAFMTSTRSLIGSETQSRPSKSGASSTRRSSSKGRNLRASLGAAMRRASSRGMPGLRSIRDGDSESEDESEYYAERRVILVGGVHFFKHDDDQASSVRTCLYSLANQLADVIPGMRENLSTLDAQELDRDVLDLNALFMTLIANPCSQIMPMPTERIVLIIDGLDEAKKDQRTLFLQLLQTRWLENTPRWLGLIISSRPASIIPYRLQRFHPYEVSTSDAENEQDMKLYMKVELKPYMHNPNELDEAAEIMAERSEGLFLYASFLREVLSQLELGSVSLDQIREETNRFPDGLDGMYTENFSRFLDSALDGNRKLYTVLLGSMAVSRSPIPLELLSTLLSTLPQEEGEDEADEDRVTDEDRVDELLDRARQLLYVGDDEIGFVHKSMVDFLTSRERASELYVRPLDGHLNLARVCLSVDHPFGDQNVLYHLCMSKQFKEVPPLLLDFSWLMRALGKHAVPFYDLVLDAERFYLPRRGALPNGEGRGRGRGGDGSTMRFQSDLVIRAIEKGGEALIQDPRELASQLLGRITDDQHPIVASIRDNWAPHNKAWLRPVRPVLIRANAALRKTLRDHTAPVRAVSNALDIIVSGSDDHTIRTWSADTGQEQLLMEGHDAPVQSVYILDRLIASGDNDGTVCLWNAETGQLRHRLFGHAGPVNCVIILQRPEMLRRRSRPNAEQPMRTLVASGGADGGIRVWDAISGNVLRNLEGHTSAVNDFACAPLEPFGDYPVLVSCSDDGNAIIWSPFEGQELATLAVAAKETPAWLAVAIDLATPDSTVALGSLAGDIVIFDASTRDEVFSFRDAHRGAAVRCLALQGDTLVSGGDDKYVHIWDIGEQTHIRLMRGHTNVVRALTLKGDVVISSSDDTTLKVWNFKDSTIFTRDAQRHRDEVTKIKISGTTIVSASADATLRTWDAETGAQLEVLQGHEDCVNAIAFRDNIIISGSDDDTVRMWNTENARIRVVFNGHTDSILTVSLDLDMMRAYSGSADNTIRAWSLKPPYEHLFTLTGHTAPVNSISHHGGALASGSDDSTIRLWNVRARRVIQVLSSHAGPVTSVTLRENVVASASLDQTLRIWNRAENSFVETSCIPVTDPEHPRTTIRKVFVLDAGVVVASTEHGKVYSFSLNTGMPIGQRARIWRHMASPIPQFDGVHMSLASRRCIGYTSDTNITTVAADANIAVAGDESGRVHVLQIVDGARV</sequence>
<feature type="repeat" description="WD" evidence="3">
    <location>
        <begin position="1233"/>
        <end position="1272"/>
    </location>
</feature>
<dbReference type="InterPro" id="IPR011047">
    <property type="entry name" value="Quinoprotein_ADH-like_sf"/>
</dbReference>
<dbReference type="InterPro" id="IPR019775">
    <property type="entry name" value="WD40_repeat_CS"/>
</dbReference>
<dbReference type="InterPro" id="IPR027417">
    <property type="entry name" value="P-loop_NTPase"/>
</dbReference>
<feature type="repeat" description="WD" evidence="3">
    <location>
        <begin position="1150"/>
        <end position="1189"/>
    </location>
</feature>
<dbReference type="SUPFAM" id="SSF50998">
    <property type="entry name" value="Quinoprotein alcohol dehydrogenase-like"/>
    <property type="match status" value="1"/>
</dbReference>
<dbReference type="Gene3D" id="2.130.10.10">
    <property type="entry name" value="YVTN repeat-like/Quinoprotein amine dehydrogenase"/>
    <property type="match status" value="3"/>
</dbReference>
<dbReference type="Proteomes" id="UP000241890">
    <property type="component" value="Unassembled WGS sequence"/>
</dbReference>
<feature type="domain" description="Nephrocystin 3-like N-terminal" evidence="5">
    <location>
        <begin position="309"/>
        <end position="423"/>
    </location>
</feature>
<evidence type="ECO:0000259" key="5">
    <source>
        <dbReference type="Pfam" id="PF24883"/>
    </source>
</evidence>
<dbReference type="PANTHER" id="PTHR22847:SF637">
    <property type="entry name" value="WD REPEAT DOMAIN 5B"/>
    <property type="match status" value="1"/>
</dbReference>
<dbReference type="Pfam" id="PF24883">
    <property type="entry name" value="NPHP3_N"/>
    <property type="match status" value="1"/>
</dbReference>
<dbReference type="PRINTS" id="PR00320">
    <property type="entry name" value="GPROTEINBRPT"/>
</dbReference>
<gene>
    <name evidence="6" type="ORF">FCC1311_095682</name>
</gene>
<dbReference type="GO" id="GO:1990234">
    <property type="term" value="C:transferase complex"/>
    <property type="evidence" value="ECO:0007669"/>
    <property type="project" value="UniProtKB-ARBA"/>
</dbReference>
<feature type="region of interest" description="Disordered" evidence="4">
    <location>
        <begin position="233"/>
        <end position="293"/>
    </location>
</feature>
<evidence type="ECO:0000313" key="6">
    <source>
        <dbReference type="EMBL" id="GBG33345.1"/>
    </source>
</evidence>
<feature type="repeat" description="WD" evidence="3">
    <location>
        <begin position="1110"/>
        <end position="1149"/>
    </location>
</feature>
<feature type="repeat" description="WD" evidence="3">
    <location>
        <begin position="909"/>
        <end position="932"/>
    </location>
</feature>
<dbReference type="SUPFAM" id="SSF50965">
    <property type="entry name" value="Galactose oxidase, central domain"/>
    <property type="match status" value="1"/>
</dbReference>
<accession>A0A2R5GRX1</accession>
<dbReference type="InterPro" id="IPR001680">
    <property type="entry name" value="WD40_rpt"/>
</dbReference>
<protein>
    <submittedName>
        <fullName evidence="6">Coatomer subunit beta'-1</fullName>
    </submittedName>
</protein>
<evidence type="ECO:0000256" key="4">
    <source>
        <dbReference type="SAM" id="MobiDB-lite"/>
    </source>
</evidence>
<evidence type="ECO:0000256" key="3">
    <source>
        <dbReference type="PROSITE-ProRule" id="PRU00221"/>
    </source>
</evidence>
<evidence type="ECO:0000313" key="7">
    <source>
        <dbReference type="Proteomes" id="UP000241890"/>
    </source>
</evidence>
<dbReference type="PANTHER" id="PTHR22847">
    <property type="entry name" value="WD40 REPEAT PROTEIN"/>
    <property type="match status" value="1"/>
</dbReference>
<dbReference type="InterPro" id="IPR015943">
    <property type="entry name" value="WD40/YVTN_repeat-like_dom_sf"/>
</dbReference>